<dbReference type="Gene3D" id="1.10.10.10">
    <property type="entry name" value="Winged helix-like DNA-binding domain superfamily/Winged helix DNA-binding domain"/>
    <property type="match status" value="1"/>
</dbReference>
<dbReference type="GO" id="GO:0008483">
    <property type="term" value="F:transaminase activity"/>
    <property type="evidence" value="ECO:0007669"/>
    <property type="project" value="UniProtKB-KW"/>
</dbReference>
<protein>
    <submittedName>
        <fullName evidence="7">PLP-dependent aminotransferase family protein</fullName>
    </submittedName>
</protein>
<evidence type="ECO:0000256" key="1">
    <source>
        <dbReference type="ARBA" id="ARBA00005384"/>
    </source>
</evidence>
<evidence type="ECO:0000259" key="6">
    <source>
        <dbReference type="PROSITE" id="PS50949"/>
    </source>
</evidence>
<dbReference type="SMART" id="SM00345">
    <property type="entry name" value="HTH_GNTR"/>
    <property type="match status" value="1"/>
</dbReference>
<evidence type="ECO:0000256" key="5">
    <source>
        <dbReference type="ARBA" id="ARBA00023163"/>
    </source>
</evidence>
<dbReference type="InterPro" id="IPR015424">
    <property type="entry name" value="PyrdxlP-dep_Trfase"/>
</dbReference>
<dbReference type="InterPro" id="IPR004839">
    <property type="entry name" value="Aminotransferase_I/II_large"/>
</dbReference>
<keyword evidence="8" id="KW-1185">Reference proteome</keyword>
<dbReference type="PROSITE" id="PS50949">
    <property type="entry name" value="HTH_GNTR"/>
    <property type="match status" value="1"/>
</dbReference>
<feature type="domain" description="HTH gntR-type" evidence="6">
    <location>
        <begin position="15"/>
        <end position="83"/>
    </location>
</feature>
<dbReference type="PANTHER" id="PTHR46577">
    <property type="entry name" value="HTH-TYPE TRANSCRIPTIONAL REGULATORY PROTEIN GABR"/>
    <property type="match status" value="1"/>
</dbReference>
<dbReference type="Pfam" id="PF00392">
    <property type="entry name" value="GntR"/>
    <property type="match status" value="1"/>
</dbReference>
<dbReference type="RefSeq" id="WP_272138062.1">
    <property type="nucleotide sequence ID" value="NZ_JAQNDM010000002.1"/>
</dbReference>
<keyword evidence="7" id="KW-0032">Aminotransferase</keyword>
<dbReference type="EMBL" id="JAQNDM010000002">
    <property type="protein sequence ID" value="MDC0709461.1"/>
    <property type="molecule type" value="Genomic_DNA"/>
</dbReference>
<keyword evidence="2" id="KW-0663">Pyridoxal phosphate</keyword>
<evidence type="ECO:0000313" key="7">
    <source>
        <dbReference type="EMBL" id="MDC0709461.1"/>
    </source>
</evidence>
<dbReference type="CDD" id="cd07377">
    <property type="entry name" value="WHTH_GntR"/>
    <property type="match status" value="1"/>
</dbReference>
<evidence type="ECO:0000256" key="2">
    <source>
        <dbReference type="ARBA" id="ARBA00022898"/>
    </source>
</evidence>
<evidence type="ECO:0000256" key="3">
    <source>
        <dbReference type="ARBA" id="ARBA00023015"/>
    </source>
</evidence>
<dbReference type="InterPro" id="IPR000524">
    <property type="entry name" value="Tscrpt_reg_HTH_GntR"/>
</dbReference>
<evidence type="ECO:0000256" key="4">
    <source>
        <dbReference type="ARBA" id="ARBA00023125"/>
    </source>
</evidence>
<keyword evidence="3" id="KW-0805">Transcription regulation</keyword>
<gene>
    <name evidence="7" type="ORF">POL68_13400</name>
</gene>
<dbReference type="Proteomes" id="UP001221838">
    <property type="component" value="Unassembled WGS sequence"/>
</dbReference>
<comment type="caution">
    <text evidence="7">The sequence shown here is derived from an EMBL/GenBank/DDBJ whole genome shotgun (WGS) entry which is preliminary data.</text>
</comment>
<name>A0ABT5D7C6_9BACT</name>
<reference evidence="7 8" key="1">
    <citation type="submission" date="2022-11" db="EMBL/GenBank/DDBJ databases">
        <title>Minimal conservation of predation-associated metabolite biosynthetic gene clusters underscores biosynthetic potential of Myxococcota including descriptions for ten novel species: Archangium lansinium sp. nov., Myxococcus landrumus sp. nov., Nannocystis bai.</title>
        <authorList>
            <person name="Ahearne A."/>
            <person name="Stevens C."/>
            <person name="Dowd S."/>
        </authorList>
    </citation>
    <scope>NUCLEOTIDE SEQUENCE [LARGE SCALE GENOMIC DNA]</scope>
    <source>
        <strain evidence="7 8">NCWAL01</strain>
    </source>
</reference>
<keyword evidence="5" id="KW-0804">Transcription</keyword>
<organism evidence="7 8">
    <name type="scientific">Stigmatella ashevillensis</name>
    <dbReference type="NCBI Taxonomy" id="2995309"/>
    <lineage>
        <taxon>Bacteria</taxon>
        <taxon>Pseudomonadati</taxon>
        <taxon>Myxococcota</taxon>
        <taxon>Myxococcia</taxon>
        <taxon>Myxococcales</taxon>
        <taxon>Cystobacterineae</taxon>
        <taxon>Archangiaceae</taxon>
        <taxon>Stigmatella</taxon>
    </lineage>
</organism>
<dbReference type="CDD" id="cd00609">
    <property type="entry name" value="AAT_like"/>
    <property type="match status" value="1"/>
</dbReference>
<dbReference type="InterPro" id="IPR015421">
    <property type="entry name" value="PyrdxlP-dep_Trfase_major"/>
</dbReference>
<dbReference type="InterPro" id="IPR036390">
    <property type="entry name" value="WH_DNA-bd_sf"/>
</dbReference>
<evidence type="ECO:0000313" key="8">
    <source>
        <dbReference type="Proteomes" id="UP001221838"/>
    </source>
</evidence>
<dbReference type="SUPFAM" id="SSF46785">
    <property type="entry name" value="Winged helix' DNA-binding domain"/>
    <property type="match status" value="1"/>
</dbReference>
<dbReference type="Gene3D" id="3.40.640.10">
    <property type="entry name" value="Type I PLP-dependent aspartate aminotransferase-like (Major domain)"/>
    <property type="match status" value="1"/>
</dbReference>
<dbReference type="InterPro" id="IPR051446">
    <property type="entry name" value="HTH_trans_reg/aminotransferase"/>
</dbReference>
<dbReference type="Pfam" id="PF00155">
    <property type="entry name" value="Aminotran_1_2"/>
    <property type="match status" value="1"/>
</dbReference>
<accession>A0ABT5D7C6</accession>
<proteinExistence type="inferred from homology"/>
<dbReference type="SUPFAM" id="SSF53383">
    <property type="entry name" value="PLP-dependent transferases"/>
    <property type="match status" value="1"/>
</dbReference>
<dbReference type="InterPro" id="IPR036388">
    <property type="entry name" value="WH-like_DNA-bd_sf"/>
</dbReference>
<keyword evidence="4" id="KW-0238">DNA-binding</keyword>
<comment type="similarity">
    <text evidence="1">In the C-terminal section; belongs to the class-I pyridoxal-phosphate-dependent aminotransferase family.</text>
</comment>
<keyword evidence="7" id="KW-0808">Transferase</keyword>
<sequence length="468" mass="50061">MPARFSITVDRSAAAPLSDQIADTLRAAILEGRIATGARLPSWRDLAAQLGVARGTVRAAYERLTDELLAVTAGPAGTRVADCLPDAAPVLSTETAPSIRGMARRYSAPPLPFQMGVPSQDAFPAKQWSRIRIRAAREDAMAPTSYPDPRGNPELRMQIASYLAIARGIRCMPDQVIVTGGYGSGLGLAIRTLNVEGHTAWMEEPGYPITRIGLELAGMRPVPVAVDDEGMEVNRGISLAPDAAMAVVTAGQQAPTGVALSTSRRQTLLRWATRSGGWIIEDDYLSELQLTGRAAPALAAMDREGRVIHLGTFSKTMSPSLGLGFLVAPPALAARFTEVAACLAPAPNPTTQLAIAGFMANGHYLRHLRRMKRLYTARRDALRACLGREAGVEAMAGLAVLLRLPPGSDDVLIAREALRQGLAPAPLSPWYASQRDMKPGLLLSVTNLIEERLDRVCHQLRAVIASHA</sequence>
<dbReference type="PANTHER" id="PTHR46577:SF1">
    <property type="entry name" value="HTH-TYPE TRANSCRIPTIONAL REGULATORY PROTEIN GABR"/>
    <property type="match status" value="1"/>
</dbReference>